<feature type="compositionally biased region" description="Acidic residues" evidence="1">
    <location>
        <begin position="149"/>
        <end position="160"/>
    </location>
</feature>
<sequence length="160" mass="18011">MGSSSVISPQDVLESLMNNGGVKNTTIKIVEQSKVLNTPGAEKQTKRELFDALRQELEIPVLEKASKSVWELILNSDGLGKDISETVERVFRRLSGREPLLFPLPNVETQPCKETENETEKGKETRKEEHENEKDNSNSALKKRRYTEVNEEGGDNEVAK</sequence>
<feature type="compositionally biased region" description="Basic and acidic residues" evidence="1">
    <location>
        <begin position="111"/>
        <end position="136"/>
    </location>
</feature>
<name>A0AA39T1Q1_ACESA</name>
<keyword evidence="3" id="KW-1185">Reference proteome</keyword>
<dbReference type="EMBL" id="JAUESC010000003">
    <property type="protein sequence ID" value="KAK0599130.1"/>
    <property type="molecule type" value="Genomic_DNA"/>
</dbReference>
<reference evidence="2" key="2">
    <citation type="submission" date="2023-06" db="EMBL/GenBank/DDBJ databases">
        <authorList>
            <person name="Swenson N.G."/>
            <person name="Wegrzyn J.L."/>
            <person name="Mcevoy S.L."/>
        </authorList>
    </citation>
    <scope>NUCLEOTIDE SEQUENCE</scope>
    <source>
        <strain evidence="2">NS2018</strain>
        <tissue evidence="2">Leaf</tissue>
    </source>
</reference>
<accession>A0AA39T1Q1</accession>
<dbReference type="PANTHER" id="PTHR34356">
    <property type="entry name" value="ANTIGENIC HEAT-STABLE PROTEIN"/>
    <property type="match status" value="1"/>
</dbReference>
<gene>
    <name evidence="2" type="ORF">LWI29_002641</name>
</gene>
<dbReference type="AlphaFoldDB" id="A0AA39T1Q1"/>
<evidence type="ECO:0000313" key="2">
    <source>
        <dbReference type="EMBL" id="KAK0599130.1"/>
    </source>
</evidence>
<dbReference type="PANTHER" id="PTHR34356:SF1">
    <property type="entry name" value="ANTIGENIC HEAT-STABLE PROTEIN"/>
    <property type="match status" value="1"/>
</dbReference>
<protein>
    <submittedName>
        <fullName evidence="2">Uncharacterized protein</fullName>
    </submittedName>
</protein>
<proteinExistence type="predicted"/>
<evidence type="ECO:0000256" key="1">
    <source>
        <dbReference type="SAM" id="MobiDB-lite"/>
    </source>
</evidence>
<evidence type="ECO:0000313" key="3">
    <source>
        <dbReference type="Proteomes" id="UP001168877"/>
    </source>
</evidence>
<comment type="caution">
    <text evidence="2">The sequence shown here is derived from an EMBL/GenBank/DDBJ whole genome shotgun (WGS) entry which is preliminary data.</text>
</comment>
<feature type="region of interest" description="Disordered" evidence="1">
    <location>
        <begin position="102"/>
        <end position="160"/>
    </location>
</feature>
<dbReference type="Proteomes" id="UP001168877">
    <property type="component" value="Unassembled WGS sequence"/>
</dbReference>
<organism evidence="2 3">
    <name type="scientific">Acer saccharum</name>
    <name type="common">Sugar maple</name>
    <dbReference type="NCBI Taxonomy" id="4024"/>
    <lineage>
        <taxon>Eukaryota</taxon>
        <taxon>Viridiplantae</taxon>
        <taxon>Streptophyta</taxon>
        <taxon>Embryophyta</taxon>
        <taxon>Tracheophyta</taxon>
        <taxon>Spermatophyta</taxon>
        <taxon>Magnoliopsida</taxon>
        <taxon>eudicotyledons</taxon>
        <taxon>Gunneridae</taxon>
        <taxon>Pentapetalae</taxon>
        <taxon>rosids</taxon>
        <taxon>malvids</taxon>
        <taxon>Sapindales</taxon>
        <taxon>Sapindaceae</taxon>
        <taxon>Hippocastanoideae</taxon>
        <taxon>Acereae</taxon>
        <taxon>Acer</taxon>
    </lineage>
</organism>
<reference evidence="2" key="1">
    <citation type="journal article" date="2022" name="Plant J.">
        <title>Strategies of tolerance reflected in two North American maple genomes.</title>
        <authorList>
            <person name="McEvoy S.L."/>
            <person name="Sezen U.U."/>
            <person name="Trouern-Trend A."/>
            <person name="McMahon S.M."/>
            <person name="Schaberg P.G."/>
            <person name="Yang J."/>
            <person name="Wegrzyn J.L."/>
            <person name="Swenson N.G."/>
        </authorList>
    </citation>
    <scope>NUCLEOTIDE SEQUENCE</scope>
    <source>
        <strain evidence="2">NS2018</strain>
    </source>
</reference>